<evidence type="ECO:0000256" key="2">
    <source>
        <dbReference type="ARBA" id="ARBA00012513"/>
    </source>
</evidence>
<keyword evidence="9" id="KW-0677">Repeat</keyword>
<keyword evidence="6" id="KW-0808">Transferase</keyword>
<dbReference type="InterPro" id="IPR001611">
    <property type="entry name" value="Leu-rich_rpt"/>
</dbReference>
<dbReference type="GO" id="GO:0005524">
    <property type="term" value="F:ATP binding"/>
    <property type="evidence" value="ECO:0007669"/>
    <property type="project" value="UniProtKB-UniRule"/>
</dbReference>
<evidence type="ECO:0000256" key="18">
    <source>
        <dbReference type="PROSITE-ProRule" id="PRU10141"/>
    </source>
</evidence>
<sequence>MNSRGRRVWGFILLFMFLAFLETEGPNFLSLRVAKFWNSDAEFINQKHSRRKLDDVAGDINIDCGISEDSISTNEKTHMPYNSDKTYIDTGVNKMISADYNSYGLPISLRTVRFFPERNRSCYTLRPPEGKAKIYIIRAYFMYGNYDNLDKLPQFSLFLGVNLWGTVKFDNASHIVIKEIIHVPVRDQIYVCLLNTGLGTPFMSALEARHYHIDTYKTESGKSLVGFQRLDFGSTTDEIRYPDDVYDRIWYHSSCSECVSLSTSNEVDSLNRSDFNLPSKVMQTAVKPMNANEPLNLEFDIGDPNTKFQVYIHFAEVEVLKRNQSRTFNIVLNDKLLSEVVDLKYLQSKTITTMQAVRGARLSLSLNKLPSSTLPPILNALEIYLVYDFWQNQTDMEDVNAIEDIKSYYKVSKVWQGDPCMPSPSWEGLNCSNQGYEPPRIISLNLSSSGLTGEIYPSLSKLKLLQYLDLSNNSLTGGLPEFLSELQNLTTLNLEGNKLSGSVPLALMERSNNGLLSLRLNGNPKICWSPPCKEQKKSIVVPLVATIVPFVLILMALIILWRYKRRKAAGTFVNSKEGEGSSLKSDNRQFSYAEIVRITNSFSTVIGKGGFGTVYHGYLPDGTEVAVKMISSASDHGSSQFRTEAQLLMRIHHRNLTSFIGYCNEASNVGIIYEYIAYGNLQQYLSDKSIEVLSWKERLQIALDAAQGIEYLHLGCKPPIIHRDVKSANILLTDNLQAKISDFGFSRFNSSESRSHISTNVIGTLGYLDPEYYTNNRLTERSDVYSFGIVLLELITGKPAIIKNRDENVHIVNWVSPYIERGDIRSAVDPRLEGNFETNSVWKFMEIAMSCVPSISVQRPTMNQVVAELKECLVTEIGREQRCRMEEQRMRLSNSFEMISVDLATERGPEAR</sequence>
<dbReference type="PROSITE" id="PS00107">
    <property type="entry name" value="PROTEIN_KINASE_ATP"/>
    <property type="match status" value="1"/>
</dbReference>
<dbReference type="InterPro" id="IPR017441">
    <property type="entry name" value="Protein_kinase_ATP_BS"/>
</dbReference>
<keyword evidence="14 19" id="KW-0472">Membrane</keyword>
<dbReference type="PANTHER" id="PTHR45631">
    <property type="entry name" value="OS07G0107800 PROTEIN-RELATED"/>
    <property type="match status" value="1"/>
</dbReference>
<evidence type="ECO:0000256" key="17">
    <source>
        <dbReference type="ARBA" id="ARBA00048679"/>
    </source>
</evidence>
<evidence type="ECO:0000256" key="5">
    <source>
        <dbReference type="ARBA" id="ARBA00022614"/>
    </source>
</evidence>
<dbReference type="Gene3D" id="3.30.200.20">
    <property type="entry name" value="Phosphorylase Kinase, domain 1"/>
    <property type="match status" value="1"/>
</dbReference>
<dbReference type="EMBL" id="KK914327">
    <property type="protein sequence ID" value="KDP40833.1"/>
    <property type="molecule type" value="Genomic_DNA"/>
</dbReference>
<keyword evidence="5" id="KW-0433">Leucine-rich repeat</keyword>
<dbReference type="PROSITE" id="PS00108">
    <property type="entry name" value="PROTEIN_KINASE_ST"/>
    <property type="match status" value="1"/>
</dbReference>
<dbReference type="Pfam" id="PF07714">
    <property type="entry name" value="PK_Tyr_Ser-Thr"/>
    <property type="match status" value="1"/>
</dbReference>
<dbReference type="Pfam" id="PF00560">
    <property type="entry name" value="LRR_1"/>
    <property type="match status" value="2"/>
</dbReference>
<feature type="domain" description="Protein kinase" evidence="21">
    <location>
        <begin position="600"/>
        <end position="873"/>
    </location>
</feature>
<dbReference type="Pfam" id="PF12819">
    <property type="entry name" value="Malectin_like"/>
    <property type="match status" value="1"/>
</dbReference>
<evidence type="ECO:0000256" key="15">
    <source>
        <dbReference type="ARBA" id="ARBA00023170"/>
    </source>
</evidence>
<evidence type="ECO:0000256" key="12">
    <source>
        <dbReference type="ARBA" id="ARBA00022840"/>
    </source>
</evidence>
<dbReference type="OrthoDB" id="2017114at2759"/>
<evidence type="ECO:0000313" key="22">
    <source>
        <dbReference type="EMBL" id="KDP40833.1"/>
    </source>
</evidence>
<dbReference type="Proteomes" id="UP000027138">
    <property type="component" value="Unassembled WGS sequence"/>
</dbReference>
<keyword evidence="3" id="KW-0723">Serine/threonine-protein kinase</keyword>
<evidence type="ECO:0000256" key="8">
    <source>
        <dbReference type="ARBA" id="ARBA00022729"/>
    </source>
</evidence>
<dbReference type="InterPro" id="IPR011009">
    <property type="entry name" value="Kinase-like_dom_sf"/>
</dbReference>
<evidence type="ECO:0000256" key="13">
    <source>
        <dbReference type="ARBA" id="ARBA00022989"/>
    </source>
</evidence>
<dbReference type="PROSITE" id="PS50011">
    <property type="entry name" value="PROTEIN_KINASE_DOM"/>
    <property type="match status" value="1"/>
</dbReference>
<accession>A0A067L0T9</accession>
<dbReference type="FunFam" id="3.80.10.10:FF:000129">
    <property type="entry name" value="Leucine-rich repeat receptor-like kinase"/>
    <property type="match status" value="1"/>
</dbReference>
<evidence type="ECO:0000256" key="10">
    <source>
        <dbReference type="ARBA" id="ARBA00022741"/>
    </source>
</evidence>
<keyword evidence="23" id="KW-1185">Reference proteome</keyword>
<dbReference type="SUPFAM" id="SSF56112">
    <property type="entry name" value="Protein kinase-like (PK-like)"/>
    <property type="match status" value="1"/>
</dbReference>
<keyword evidence="13 19" id="KW-1133">Transmembrane helix</keyword>
<evidence type="ECO:0000256" key="19">
    <source>
        <dbReference type="SAM" id="Phobius"/>
    </source>
</evidence>
<gene>
    <name evidence="22" type="ORF">JCGZ_24832</name>
</gene>
<dbReference type="InterPro" id="IPR008271">
    <property type="entry name" value="Ser/Thr_kinase_AS"/>
</dbReference>
<evidence type="ECO:0000256" key="4">
    <source>
        <dbReference type="ARBA" id="ARBA00022553"/>
    </source>
</evidence>
<evidence type="ECO:0000259" key="21">
    <source>
        <dbReference type="PROSITE" id="PS50011"/>
    </source>
</evidence>
<evidence type="ECO:0000256" key="3">
    <source>
        <dbReference type="ARBA" id="ARBA00022527"/>
    </source>
</evidence>
<dbReference type="CDD" id="cd14066">
    <property type="entry name" value="STKc_IRAK"/>
    <property type="match status" value="1"/>
</dbReference>
<comment type="catalytic activity">
    <reaction evidence="16">
        <text>L-threonyl-[protein] + ATP = O-phospho-L-threonyl-[protein] + ADP + H(+)</text>
        <dbReference type="Rhea" id="RHEA:46608"/>
        <dbReference type="Rhea" id="RHEA-COMP:11060"/>
        <dbReference type="Rhea" id="RHEA-COMP:11605"/>
        <dbReference type="ChEBI" id="CHEBI:15378"/>
        <dbReference type="ChEBI" id="CHEBI:30013"/>
        <dbReference type="ChEBI" id="CHEBI:30616"/>
        <dbReference type="ChEBI" id="CHEBI:61977"/>
        <dbReference type="ChEBI" id="CHEBI:456216"/>
        <dbReference type="EC" id="2.7.11.1"/>
    </reaction>
</comment>
<dbReference type="InterPro" id="IPR001245">
    <property type="entry name" value="Ser-Thr/Tyr_kinase_cat_dom"/>
</dbReference>
<evidence type="ECO:0000256" key="9">
    <source>
        <dbReference type="ARBA" id="ARBA00022737"/>
    </source>
</evidence>
<dbReference type="FunFam" id="3.30.200.20:FF:000039">
    <property type="entry name" value="receptor-like protein kinase FERONIA"/>
    <property type="match status" value="1"/>
</dbReference>
<dbReference type="PRINTS" id="PR00019">
    <property type="entry name" value="LEURICHRPT"/>
</dbReference>
<evidence type="ECO:0000313" key="23">
    <source>
        <dbReference type="Proteomes" id="UP000027138"/>
    </source>
</evidence>
<comment type="subcellular location">
    <subcellularLocation>
        <location evidence="1">Membrane</location>
        <topology evidence="1">Single-pass membrane protein</topology>
    </subcellularLocation>
</comment>
<dbReference type="FunFam" id="1.10.510.10:FF:000146">
    <property type="entry name" value="LRR receptor-like serine/threonine-protein kinase IOS1"/>
    <property type="match status" value="1"/>
</dbReference>
<evidence type="ECO:0000256" key="7">
    <source>
        <dbReference type="ARBA" id="ARBA00022692"/>
    </source>
</evidence>
<evidence type="ECO:0000256" key="20">
    <source>
        <dbReference type="SAM" id="SignalP"/>
    </source>
</evidence>
<name>A0A067L0T9_JATCU</name>
<dbReference type="GO" id="GO:0004674">
    <property type="term" value="F:protein serine/threonine kinase activity"/>
    <property type="evidence" value="ECO:0007669"/>
    <property type="project" value="UniProtKB-KW"/>
</dbReference>
<keyword evidence="15" id="KW-0675">Receptor</keyword>
<keyword evidence="8 20" id="KW-0732">Signal</keyword>
<dbReference type="SMART" id="SM00220">
    <property type="entry name" value="S_TKc"/>
    <property type="match status" value="1"/>
</dbReference>
<proteinExistence type="predicted"/>
<dbReference type="InterPro" id="IPR024788">
    <property type="entry name" value="Malectin-like_Carb-bd_dom"/>
</dbReference>
<evidence type="ECO:0000256" key="6">
    <source>
        <dbReference type="ARBA" id="ARBA00022679"/>
    </source>
</evidence>
<comment type="catalytic activity">
    <reaction evidence="17">
        <text>L-seryl-[protein] + ATP = O-phospho-L-seryl-[protein] + ADP + H(+)</text>
        <dbReference type="Rhea" id="RHEA:17989"/>
        <dbReference type="Rhea" id="RHEA-COMP:9863"/>
        <dbReference type="Rhea" id="RHEA-COMP:11604"/>
        <dbReference type="ChEBI" id="CHEBI:15378"/>
        <dbReference type="ChEBI" id="CHEBI:29999"/>
        <dbReference type="ChEBI" id="CHEBI:30616"/>
        <dbReference type="ChEBI" id="CHEBI:83421"/>
        <dbReference type="ChEBI" id="CHEBI:456216"/>
        <dbReference type="EC" id="2.7.11.1"/>
    </reaction>
</comment>
<dbReference type="Gene3D" id="1.10.510.10">
    <property type="entry name" value="Transferase(Phosphotransferase) domain 1"/>
    <property type="match status" value="1"/>
</dbReference>
<keyword evidence="10 18" id="KW-0547">Nucleotide-binding</keyword>
<evidence type="ECO:0000256" key="14">
    <source>
        <dbReference type="ARBA" id="ARBA00023136"/>
    </source>
</evidence>
<dbReference type="AlphaFoldDB" id="A0A067L0T9"/>
<evidence type="ECO:0000256" key="11">
    <source>
        <dbReference type="ARBA" id="ARBA00022777"/>
    </source>
</evidence>
<keyword evidence="12 18" id="KW-0067">ATP-binding</keyword>
<dbReference type="SUPFAM" id="SSF52058">
    <property type="entry name" value="L domain-like"/>
    <property type="match status" value="1"/>
</dbReference>
<dbReference type="GO" id="GO:0016020">
    <property type="term" value="C:membrane"/>
    <property type="evidence" value="ECO:0007669"/>
    <property type="project" value="UniProtKB-SubCell"/>
</dbReference>
<feature type="chain" id="PRO_5001640045" description="non-specific serine/threonine protein kinase" evidence="20">
    <location>
        <begin position="24"/>
        <end position="912"/>
    </location>
</feature>
<dbReference type="InterPro" id="IPR032675">
    <property type="entry name" value="LRR_dom_sf"/>
</dbReference>
<evidence type="ECO:0000256" key="16">
    <source>
        <dbReference type="ARBA" id="ARBA00047899"/>
    </source>
</evidence>
<feature type="binding site" evidence="18">
    <location>
        <position position="628"/>
    </location>
    <ligand>
        <name>ATP</name>
        <dbReference type="ChEBI" id="CHEBI:30616"/>
    </ligand>
</feature>
<reference evidence="22 23" key="1">
    <citation type="journal article" date="2014" name="PLoS ONE">
        <title>Global Analysis of Gene Expression Profiles in Physic Nut (Jatropha curcas L.) Seedlings Exposed to Salt Stress.</title>
        <authorList>
            <person name="Zhang L."/>
            <person name="Zhang C."/>
            <person name="Wu P."/>
            <person name="Chen Y."/>
            <person name="Li M."/>
            <person name="Jiang H."/>
            <person name="Wu G."/>
        </authorList>
    </citation>
    <scope>NUCLEOTIDE SEQUENCE [LARGE SCALE GENOMIC DNA]</scope>
    <source>
        <strain evidence="23">cv. GZQX0401</strain>
        <tissue evidence="22">Young leaves</tissue>
    </source>
</reference>
<dbReference type="PANTHER" id="PTHR45631:SF206">
    <property type="entry name" value="PROTEIN KINASE DOMAIN-CONTAINING PROTEIN"/>
    <property type="match status" value="1"/>
</dbReference>
<dbReference type="InterPro" id="IPR000719">
    <property type="entry name" value="Prot_kinase_dom"/>
</dbReference>
<dbReference type="EC" id="2.7.11.1" evidence="2"/>
<keyword evidence="11" id="KW-0418">Kinase</keyword>
<keyword evidence="7 19" id="KW-0812">Transmembrane</keyword>
<organism evidence="22 23">
    <name type="scientific">Jatropha curcas</name>
    <name type="common">Barbados nut</name>
    <dbReference type="NCBI Taxonomy" id="180498"/>
    <lineage>
        <taxon>Eukaryota</taxon>
        <taxon>Viridiplantae</taxon>
        <taxon>Streptophyta</taxon>
        <taxon>Embryophyta</taxon>
        <taxon>Tracheophyta</taxon>
        <taxon>Spermatophyta</taxon>
        <taxon>Magnoliopsida</taxon>
        <taxon>eudicotyledons</taxon>
        <taxon>Gunneridae</taxon>
        <taxon>Pentapetalae</taxon>
        <taxon>rosids</taxon>
        <taxon>fabids</taxon>
        <taxon>Malpighiales</taxon>
        <taxon>Euphorbiaceae</taxon>
        <taxon>Crotonoideae</taxon>
        <taxon>Jatropheae</taxon>
        <taxon>Jatropha</taxon>
    </lineage>
</organism>
<keyword evidence="4" id="KW-0597">Phosphoprotein</keyword>
<feature type="transmembrane region" description="Helical" evidence="19">
    <location>
        <begin position="539"/>
        <end position="561"/>
    </location>
</feature>
<protein>
    <recommendedName>
        <fullName evidence="2">non-specific serine/threonine protein kinase</fullName>
        <ecNumber evidence="2">2.7.11.1</ecNumber>
    </recommendedName>
</protein>
<evidence type="ECO:0000256" key="1">
    <source>
        <dbReference type="ARBA" id="ARBA00004167"/>
    </source>
</evidence>
<feature type="signal peptide" evidence="20">
    <location>
        <begin position="1"/>
        <end position="23"/>
    </location>
</feature>
<dbReference type="Gene3D" id="3.80.10.10">
    <property type="entry name" value="Ribonuclease Inhibitor"/>
    <property type="match status" value="1"/>
</dbReference>